<evidence type="ECO:0000313" key="3">
    <source>
        <dbReference type="Proteomes" id="UP000596661"/>
    </source>
</evidence>
<dbReference type="Gramene" id="evm.model.07.976">
    <property type="protein sequence ID" value="cds.evm.model.07.976"/>
    <property type="gene ID" value="evm.TU.07.976"/>
</dbReference>
<dbReference type="AlphaFoldDB" id="A0A803Q775"/>
<sequence length="117" mass="13647">MRTPFTHTIVFFLHSRKWQLLSLHRSLGLGTTYRWVFPRPSPAWSVSFHRWFWTSRHEDAASLQPKPPSPQMWQKNKDVTTLLSTTDNMDFLAIPDKGPRNALDMQTKQSHGPFIGN</sequence>
<evidence type="ECO:0000313" key="2">
    <source>
        <dbReference type="EnsemblPlants" id="cds.evm.model.07.976"/>
    </source>
</evidence>
<dbReference type="EnsemblPlants" id="evm.model.07.976">
    <property type="protein sequence ID" value="cds.evm.model.07.976"/>
    <property type="gene ID" value="evm.TU.07.976"/>
</dbReference>
<reference evidence="2" key="1">
    <citation type="submission" date="2018-11" db="EMBL/GenBank/DDBJ databases">
        <authorList>
            <person name="Grassa J C."/>
        </authorList>
    </citation>
    <scope>NUCLEOTIDE SEQUENCE [LARGE SCALE GENOMIC DNA]</scope>
</reference>
<accession>A0A803Q775</accession>
<name>A0A803Q775_CANSA</name>
<proteinExistence type="predicted"/>
<keyword evidence="3" id="KW-1185">Reference proteome</keyword>
<organism evidence="2 3">
    <name type="scientific">Cannabis sativa</name>
    <name type="common">Hemp</name>
    <name type="synonym">Marijuana</name>
    <dbReference type="NCBI Taxonomy" id="3483"/>
    <lineage>
        <taxon>Eukaryota</taxon>
        <taxon>Viridiplantae</taxon>
        <taxon>Streptophyta</taxon>
        <taxon>Embryophyta</taxon>
        <taxon>Tracheophyta</taxon>
        <taxon>Spermatophyta</taxon>
        <taxon>Magnoliopsida</taxon>
        <taxon>eudicotyledons</taxon>
        <taxon>Gunneridae</taxon>
        <taxon>Pentapetalae</taxon>
        <taxon>rosids</taxon>
        <taxon>fabids</taxon>
        <taxon>Rosales</taxon>
        <taxon>Cannabaceae</taxon>
        <taxon>Cannabis</taxon>
    </lineage>
</organism>
<feature type="region of interest" description="Disordered" evidence="1">
    <location>
        <begin position="96"/>
        <end position="117"/>
    </location>
</feature>
<dbReference type="Proteomes" id="UP000596661">
    <property type="component" value="Chromosome 7"/>
</dbReference>
<evidence type="ECO:0000256" key="1">
    <source>
        <dbReference type="SAM" id="MobiDB-lite"/>
    </source>
</evidence>
<protein>
    <submittedName>
        <fullName evidence="2">Uncharacterized protein</fullName>
    </submittedName>
</protein>
<reference evidence="2" key="2">
    <citation type="submission" date="2021-03" db="UniProtKB">
        <authorList>
            <consortium name="EnsemblPlants"/>
        </authorList>
    </citation>
    <scope>IDENTIFICATION</scope>
</reference>
<dbReference type="EMBL" id="UZAU01000652">
    <property type="status" value="NOT_ANNOTATED_CDS"/>
    <property type="molecule type" value="Genomic_DNA"/>
</dbReference>